<dbReference type="EMBL" id="BMGC01000001">
    <property type="protein sequence ID" value="GGB16494.1"/>
    <property type="molecule type" value="Genomic_DNA"/>
</dbReference>
<evidence type="ECO:0000313" key="5">
    <source>
        <dbReference type="Proteomes" id="UP000621454"/>
    </source>
</evidence>
<evidence type="ECO:0000256" key="1">
    <source>
        <dbReference type="ARBA" id="ARBA00023015"/>
    </source>
</evidence>
<gene>
    <name evidence="4" type="ORF">GCM10011489_00730</name>
</gene>
<feature type="compositionally biased region" description="Basic and acidic residues" evidence="3">
    <location>
        <begin position="135"/>
        <end position="145"/>
    </location>
</feature>
<keyword evidence="2" id="KW-0804">Transcription</keyword>
<evidence type="ECO:0008006" key="6">
    <source>
        <dbReference type="Google" id="ProtNLM"/>
    </source>
</evidence>
<accession>A0A916WNW8</accession>
<keyword evidence="1" id="KW-0805">Transcription regulation</keyword>
<dbReference type="AlphaFoldDB" id="A0A916WNW8"/>
<comment type="caution">
    <text evidence="4">The sequence shown here is derived from an EMBL/GenBank/DDBJ whole genome shotgun (WGS) entry which is preliminary data.</text>
</comment>
<dbReference type="InterPro" id="IPR041916">
    <property type="entry name" value="Anti_sigma_zinc_sf"/>
</dbReference>
<evidence type="ECO:0000256" key="2">
    <source>
        <dbReference type="ARBA" id="ARBA00023163"/>
    </source>
</evidence>
<keyword evidence="5" id="KW-1185">Reference proteome</keyword>
<dbReference type="Proteomes" id="UP000621454">
    <property type="component" value="Unassembled WGS sequence"/>
</dbReference>
<organism evidence="4 5">
    <name type="scientific">Gordonia jinhuaensis</name>
    <dbReference type="NCBI Taxonomy" id="1517702"/>
    <lineage>
        <taxon>Bacteria</taxon>
        <taxon>Bacillati</taxon>
        <taxon>Actinomycetota</taxon>
        <taxon>Actinomycetes</taxon>
        <taxon>Mycobacteriales</taxon>
        <taxon>Gordoniaceae</taxon>
        <taxon>Gordonia</taxon>
    </lineage>
</organism>
<dbReference type="RefSeq" id="WP_188584594.1">
    <property type="nucleotide sequence ID" value="NZ_BMGC01000001.1"/>
</dbReference>
<sequence>MAVFRSRGERPHRDDVPGDARDGFPDSGPARTDQPVPNERALENESACGDRPWPADRQPPRFAPTDHLSIEAVAAFVDNELGAVAFMRATRHLTLCVTCRAEVEAQAAARAALRQSDDVAIPTGLLGSLQQIPTREIDMSADPERHRGRRRSGLHLHRGPWRDR</sequence>
<reference evidence="4" key="1">
    <citation type="journal article" date="2014" name="Int. J. Syst. Evol. Microbiol.">
        <title>Complete genome sequence of Corynebacterium casei LMG S-19264T (=DSM 44701T), isolated from a smear-ripened cheese.</title>
        <authorList>
            <consortium name="US DOE Joint Genome Institute (JGI-PGF)"/>
            <person name="Walter F."/>
            <person name="Albersmeier A."/>
            <person name="Kalinowski J."/>
            <person name="Ruckert C."/>
        </authorList>
    </citation>
    <scope>NUCLEOTIDE SEQUENCE</scope>
    <source>
        <strain evidence="4">CGMCC 1.12827</strain>
    </source>
</reference>
<feature type="region of interest" description="Disordered" evidence="3">
    <location>
        <begin position="1"/>
        <end position="63"/>
    </location>
</feature>
<feature type="region of interest" description="Disordered" evidence="3">
    <location>
        <begin position="132"/>
        <end position="164"/>
    </location>
</feature>
<proteinExistence type="predicted"/>
<dbReference type="Gene3D" id="1.10.10.1320">
    <property type="entry name" value="Anti-sigma factor, zinc-finger domain"/>
    <property type="match status" value="1"/>
</dbReference>
<reference evidence="4" key="2">
    <citation type="submission" date="2020-09" db="EMBL/GenBank/DDBJ databases">
        <authorList>
            <person name="Sun Q."/>
            <person name="Zhou Y."/>
        </authorList>
    </citation>
    <scope>NUCLEOTIDE SEQUENCE</scope>
    <source>
        <strain evidence="4">CGMCC 1.12827</strain>
    </source>
</reference>
<evidence type="ECO:0000256" key="3">
    <source>
        <dbReference type="SAM" id="MobiDB-lite"/>
    </source>
</evidence>
<evidence type="ECO:0000313" key="4">
    <source>
        <dbReference type="EMBL" id="GGB16494.1"/>
    </source>
</evidence>
<feature type="compositionally biased region" description="Basic residues" evidence="3">
    <location>
        <begin position="146"/>
        <end position="164"/>
    </location>
</feature>
<feature type="compositionally biased region" description="Basic and acidic residues" evidence="3">
    <location>
        <begin position="1"/>
        <end position="24"/>
    </location>
</feature>
<protein>
    <recommendedName>
        <fullName evidence="6">Zinc-finger</fullName>
    </recommendedName>
</protein>
<name>A0A916WNW8_9ACTN</name>